<feature type="region of interest" description="Disordered" evidence="1">
    <location>
        <begin position="459"/>
        <end position="478"/>
    </location>
</feature>
<dbReference type="InterPro" id="IPR002938">
    <property type="entry name" value="FAD-bd"/>
</dbReference>
<evidence type="ECO:0000313" key="4">
    <source>
        <dbReference type="Proteomes" id="UP000319298"/>
    </source>
</evidence>
<gene>
    <name evidence="3" type="ORF">FJN17_08125</name>
</gene>
<dbReference type="RefSeq" id="WP_140479008.1">
    <property type="nucleotide sequence ID" value="NZ_CP041090.2"/>
</dbReference>
<evidence type="ECO:0000256" key="1">
    <source>
        <dbReference type="SAM" id="MobiDB-lite"/>
    </source>
</evidence>
<dbReference type="Gene3D" id="3.50.50.60">
    <property type="entry name" value="FAD/NAD(P)-binding domain"/>
    <property type="match status" value="1"/>
</dbReference>
<dbReference type="Proteomes" id="UP000319298">
    <property type="component" value="Chromosome"/>
</dbReference>
<dbReference type="GO" id="GO:0004497">
    <property type="term" value="F:monooxygenase activity"/>
    <property type="evidence" value="ECO:0007669"/>
    <property type="project" value="UniProtKB-KW"/>
</dbReference>
<accession>A0ABX5W5M7</accession>
<keyword evidence="3" id="KW-0560">Oxidoreductase</keyword>
<keyword evidence="3" id="KW-0503">Monooxygenase</keyword>
<keyword evidence="4" id="KW-1185">Reference proteome</keyword>
<evidence type="ECO:0000313" key="3">
    <source>
        <dbReference type="EMBL" id="QDF37536.1"/>
    </source>
</evidence>
<dbReference type="InterPro" id="IPR036188">
    <property type="entry name" value="FAD/NAD-bd_sf"/>
</dbReference>
<dbReference type="PANTHER" id="PTHR43422:SF3">
    <property type="entry name" value="THIAMINE THIAZOLE SYNTHASE"/>
    <property type="match status" value="1"/>
</dbReference>
<feature type="domain" description="FAD-binding" evidence="2">
    <location>
        <begin position="13"/>
        <end position="346"/>
    </location>
</feature>
<reference evidence="3 4" key="2">
    <citation type="journal article" date="2020" name="Int. J. Syst. Evol. Microbiol.">
        <title>Description and complete genome sequences of Bradyrhizobium symbiodeficiens sp. nov., a non-symbiotic bacterium associated with legumes native to Canada.</title>
        <authorList>
            <person name="Bromfield E.S.P."/>
            <person name="Cloutier S."/>
            <person name="Nguyen H.D.T."/>
        </authorList>
    </citation>
    <scope>NUCLEOTIDE SEQUENCE [LARGE SCALE GENOMIC DNA]</scope>
    <source>
        <strain evidence="3 4">65S1MB</strain>
    </source>
</reference>
<dbReference type="Pfam" id="PF01494">
    <property type="entry name" value="FAD_binding_3"/>
    <property type="match status" value="1"/>
</dbReference>
<proteinExistence type="predicted"/>
<name>A0ABX5W5M7_9BRAD</name>
<dbReference type="SUPFAM" id="SSF51905">
    <property type="entry name" value="FAD/NAD(P)-binding domain"/>
    <property type="match status" value="1"/>
</dbReference>
<sequence length="478" mass="52366">MAYCDLSGRRRHAIVIGGGLAGLLAARVVADHFDKVTLVERDGVATQPRPRKGVPQGQHVHGLLAKGKEILAQLFPGLIEALLAGGAVSGDMGRDFRWHHYGVWKASFDSGIGCMLFTRPYLESQIAERVSRLSNVQIVQGAVDGLTVASEHHLITGVRMRTHAGESSVLTADLIVDASGRGSRTPLWLSSLGCATPSVSTVMVDVAYASRFYRPGPAMRDLKALLVSPRAPDKKTAAIFAVEGNRWLVTLGGLHGVHPPSHEEGYLEFAQRLAVPDVYQAIADAEPLTSITTHHFHTNTRRNYDRLRTFPEGLLVMGDAFCSFNPIYGQGMTVSAREALALDEALRERTDLCHLPARFHRKIASIVDSAWGPTTGEDFRYEETEGERPAGMALIHWYTGRIHERCAHDTGLALAFYRVMHMIDPPTALFRPSVVARALRKSESPGNIVTTHQTIPRVHNRPNSARIPSLGRVRSSNP</sequence>
<reference evidence="4" key="1">
    <citation type="submission" date="2019-06" db="EMBL/GenBank/DDBJ databases">
        <title>Whole-Genome Sequence of Bradyrhizobium sp. 3 Strain 65S1MB.</title>
        <authorList>
            <person name="Bromfield E.S.P."/>
            <person name="Cloutier S."/>
            <person name="Nguyen H.D.T."/>
        </authorList>
    </citation>
    <scope>NUCLEOTIDE SEQUENCE [LARGE SCALE GENOMIC DNA]</scope>
    <source>
        <strain evidence="4">65S1MB</strain>
    </source>
</reference>
<protein>
    <submittedName>
        <fullName evidence="3">FAD-dependent monooxygenase</fullName>
    </submittedName>
</protein>
<organism evidence="3 4">
    <name type="scientific">Bradyrhizobium symbiodeficiens</name>
    <dbReference type="NCBI Taxonomy" id="1404367"/>
    <lineage>
        <taxon>Bacteria</taxon>
        <taxon>Pseudomonadati</taxon>
        <taxon>Pseudomonadota</taxon>
        <taxon>Alphaproteobacteria</taxon>
        <taxon>Hyphomicrobiales</taxon>
        <taxon>Nitrobacteraceae</taxon>
        <taxon>Bradyrhizobium</taxon>
    </lineage>
</organism>
<dbReference type="PANTHER" id="PTHR43422">
    <property type="entry name" value="THIAMINE THIAZOLE SYNTHASE"/>
    <property type="match status" value="1"/>
</dbReference>
<dbReference type="EMBL" id="CP041090">
    <property type="protein sequence ID" value="QDF37536.1"/>
    <property type="molecule type" value="Genomic_DNA"/>
</dbReference>
<evidence type="ECO:0000259" key="2">
    <source>
        <dbReference type="Pfam" id="PF01494"/>
    </source>
</evidence>